<dbReference type="Proteomes" id="UP001239994">
    <property type="component" value="Unassembled WGS sequence"/>
</dbReference>
<gene>
    <name evidence="2" type="ORF">P4O66_008532</name>
</gene>
<evidence type="ECO:0000259" key="1">
    <source>
        <dbReference type="Pfam" id="PF20179"/>
    </source>
</evidence>
<dbReference type="Gene3D" id="2.160.20.80">
    <property type="entry name" value="E3 ubiquitin-protein ligase SopA"/>
    <property type="match status" value="1"/>
</dbReference>
<dbReference type="InterPro" id="IPR046824">
    <property type="entry name" value="Mss51-like_C"/>
</dbReference>
<sequence length="819" mass="87945">MPSNMEFSSAYRDPLLAFAEAMSQWYRRYRDTLSQNCGASVTQLPVDRASPRWILHLLNCATPPPAAKARLEQVAIDPSELRLEGVDNVLILTNSSGLPLGFDVLPGDWASSLGRGEAGQGEGVMATTQRILELLRSSMKAPMYGGLARRPQTLTVSDKKLHRVLSSGEKSLSVLKVALLPEAVGGWVPIDVGPETGSPRPRVFNMRWPPTYYCRCCKKHSFLSQLKPCAGCKAVLFCAGCCPGATLPQAALDSGGHHCCERLSLYMRRGEQLALLPFPYATETTSEDFDIEDFLFKNKLSSGYWLHWSLLVRSPRFQLHSSLEQSKDLWLSDHSEPYGPLKEEANILLSHIPHNSPCLSAPLVSWSQYMSWRGLSLTSPVSVLLSSALSTYYIITSLVPQDCECECVCVCGSACLPVCKELLHSKCEYSPVSLSPVSLSPVSLSPVSLSPVSLSPVSLSPVSLSPLSLSPVSLSPVSLSPVSLSPVSLSPVSLSPVSLSPLSLSPVSLSPVSLSPLSLSPVSLSPVSLSPLSLSPVSLSPVSLSPVSLSPLSLSPVSLSPVSLSPVSLSPVSLSPLSLSPVSLSPVSLSPLSLSPVSLSPVSLSPVSLSPLSLSPVSLSPVSLSPVSLSPVSLSSFPPVPEMNILNKQSLKIHIIESYREFHTLMSFWELSVLLPQMTFELSFIGERLPQKSDKQQLFLQKKSGGVSLVNPAVGSEEKADRRSIRIKVYKRAYHMLLGPKPDLVIGFSPAIPLHDLWLSALPRLQSLRVPAYFCELSELSCESSQQVMSSATGGALSSPALNPFHSPLRICGGDNLLP</sequence>
<evidence type="ECO:0000313" key="3">
    <source>
        <dbReference type="Proteomes" id="UP001239994"/>
    </source>
</evidence>
<dbReference type="GO" id="GO:0042826">
    <property type="term" value="F:histone deacetylase binding"/>
    <property type="evidence" value="ECO:0007669"/>
    <property type="project" value="InterPro"/>
</dbReference>
<feature type="non-terminal residue" evidence="2">
    <location>
        <position position="1"/>
    </location>
</feature>
<dbReference type="AlphaFoldDB" id="A0AAD9DX18"/>
<dbReference type="GO" id="GO:0045892">
    <property type="term" value="P:negative regulation of DNA-templated transcription"/>
    <property type="evidence" value="ECO:0007669"/>
    <property type="project" value="InterPro"/>
</dbReference>
<dbReference type="EMBL" id="JAROKS010000014">
    <property type="protein sequence ID" value="KAK1797146.1"/>
    <property type="molecule type" value="Genomic_DNA"/>
</dbReference>
<name>A0AAD9DX18_9TELE</name>
<dbReference type="Pfam" id="PF20179">
    <property type="entry name" value="MSS51_C"/>
    <property type="match status" value="1"/>
</dbReference>
<proteinExistence type="predicted"/>
<organism evidence="2 3">
    <name type="scientific">Electrophorus voltai</name>
    <dbReference type="NCBI Taxonomy" id="2609070"/>
    <lineage>
        <taxon>Eukaryota</taxon>
        <taxon>Metazoa</taxon>
        <taxon>Chordata</taxon>
        <taxon>Craniata</taxon>
        <taxon>Vertebrata</taxon>
        <taxon>Euteleostomi</taxon>
        <taxon>Actinopterygii</taxon>
        <taxon>Neopterygii</taxon>
        <taxon>Teleostei</taxon>
        <taxon>Ostariophysi</taxon>
        <taxon>Gymnotiformes</taxon>
        <taxon>Gymnotoidei</taxon>
        <taxon>Gymnotidae</taxon>
        <taxon>Electrophorus</taxon>
    </lineage>
</organism>
<dbReference type="PANTHER" id="PTHR47085:SF1">
    <property type="entry name" value="ZINC FINGER MYND DOMAIN-CONTAINING PROTEIN 15"/>
    <property type="match status" value="1"/>
</dbReference>
<keyword evidence="3" id="KW-1185">Reference proteome</keyword>
<evidence type="ECO:0000313" key="2">
    <source>
        <dbReference type="EMBL" id="KAK1797146.1"/>
    </source>
</evidence>
<feature type="domain" description="Mitochondrial splicing suppressor 51-like C-terminal" evidence="1">
    <location>
        <begin position="643"/>
        <end position="809"/>
    </location>
</feature>
<accession>A0AAD9DX18</accession>
<dbReference type="SUPFAM" id="SSF141571">
    <property type="entry name" value="Pentapeptide repeat-like"/>
    <property type="match status" value="1"/>
</dbReference>
<reference evidence="2" key="1">
    <citation type="submission" date="2023-03" db="EMBL/GenBank/DDBJ databases">
        <title>Electrophorus voltai genome.</title>
        <authorList>
            <person name="Bian C."/>
        </authorList>
    </citation>
    <scope>NUCLEOTIDE SEQUENCE</scope>
    <source>
        <strain evidence="2">CB-2022</strain>
        <tissue evidence="2">Muscle</tissue>
    </source>
</reference>
<dbReference type="InterPro" id="IPR042989">
    <property type="entry name" value="ZMY15"/>
</dbReference>
<dbReference type="PANTHER" id="PTHR47085">
    <property type="entry name" value="ZINC FINGER MYND DOMAIN-CONTAINING PROTEIN 15"/>
    <property type="match status" value="1"/>
</dbReference>
<protein>
    <recommendedName>
        <fullName evidence="1">Mitochondrial splicing suppressor 51-like C-terminal domain-containing protein</fullName>
    </recommendedName>
</protein>
<comment type="caution">
    <text evidence="2">The sequence shown here is derived from an EMBL/GenBank/DDBJ whole genome shotgun (WGS) entry which is preliminary data.</text>
</comment>